<feature type="non-terminal residue" evidence="1">
    <location>
        <position position="75"/>
    </location>
</feature>
<sequence>MLIINHSRDQRQPSHSTVQLEYCALGESGLTKKGYVELLEIIKSPGTVVWVAHLRLTAGSAYYAEVNDSKEGQQA</sequence>
<dbReference type="EMBL" id="PFBO01000048">
    <property type="protein sequence ID" value="PIT90537.1"/>
    <property type="molecule type" value="Genomic_DNA"/>
</dbReference>
<proteinExistence type="predicted"/>
<evidence type="ECO:0000313" key="2">
    <source>
        <dbReference type="Proteomes" id="UP000230543"/>
    </source>
</evidence>
<evidence type="ECO:0000313" key="1">
    <source>
        <dbReference type="EMBL" id="PIT90537.1"/>
    </source>
</evidence>
<comment type="caution">
    <text evidence="1">The sequence shown here is derived from an EMBL/GenBank/DDBJ whole genome shotgun (WGS) entry which is preliminary data.</text>
</comment>
<reference evidence="2" key="1">
    <citation type="submission" date="2017-09" db="EMBL/GenBank/DDBJ databases">
        <title>Depth-based differentiation of microbial function through sediment-hosted aquifers and enrichment of novel symbionts in the deep terrestrial subsurface.</title>
        <authorList>
            <person name="Probst A.J."/>
            <person name="Ladd B."/>
            <person name="Jarett J.K."/>
            <person name="Geller-Mcgrath D.E."/>
            <person name="Sieber C.M.K."/>
            <person name="Emerson J.B."/>
            <person name="Anantharaman K."/>
            <person name="Thomas B.C."/>
            <person name="Malmstrom R."/>
            <person name="Stieglmeier M."/>
            <person name="Klingl A."/>
            <person name="Woyke T."/>
            <person name="Ryan C.M."/>
            <person name="Banfield J.F."/>
        </authorList>
    </citation>
    <scope>NUCLEOTIDE SEQUENCE [LARGE SCALE GENOMIC DNA]</scope>
</reference>
<protein>
    <submittedName>
        <fullName evidence="1">Uncharacterized protein</fullName>
    </submittedName>
</protein>
<organism evidence="1 2">
    <name type="scientific">Candidatus Komeilibacteria bacterium CG10_big_fil_rev_8_21_14_0_10_41_13</name>
    <dbReference type="NCBI Taxonomy" id="1974476"/>
    <lineage>
        <taxon>Bacteria</taxon>
        <taxon>Candidatus Komeiliibacteriota</taxon>
    </lineage>
</organism>
<accession>A0A2M6WCL6</accession>
<dbReference type="AlphaFoldDB" id="A0A2M6WCL6"/>
<dbReference type="Proteomes" id="UP000230543">
    <property type="component" value="Unassembled WGS sequence"/>
</dbReference>
<name>A0A2M6WCL6_9BACT</name>
<gene>
    <name evidence="1" type="ORF">COU22_01560</name>
</gene>